<dbReference type="GO" id="GO:0008233">
    <property type="term" value="F:peptidase activity"/>
    <property type="evidence" value="ECO:0007669"/>
    <property type="project" value="UniProtKB-KW"/>
</dbReference>
<dbReference type="InterPro" id="IPR027417">
    <property type="entry name" value="P-loop_NTPase"/>
</dbReference>
<evidence type="ECO:0000313" key="10">
    <source>
        <dbReference type="Proteomes" id="UP000030640"/>
    </source>
</evidence>
<dbReference type="InterPro" id="IPR018368">
    <property type="entry name" value="ClpA/B_CS1"/>
</dbReference>
<dbReference type="PROSITE" id="PS00870">
    <property type="entry name" value="CLPAB_1"/>
    <property type="match status" value="1"/>
</dbReference>
<dbReference type="GO" id="GO:0034605">
    <property type="term" value="P:cellular response to heat"/>
    <property type="evidence" value="ECO:0007669"/>
    <property type="project" value="TreeGrafter"/>
</dbReference>
<evidence type="ECO:0000256" key="1">
    <source>
        <dbReference type="ARBA" id="ARBA00022737"/>
    </source>
</evidence>
<feature type="signal peptide" evidence="7">
    <location>
        <begin position="1"/>
        <end position="27"/>
    </location>
</feature>
<protein>
    <submittedName>
        <fullName evidence="9">ATP-dependent Clp protease ATP-binding subunit ClpB</fullName>
    </submittedName>
</protein>
<keyword evidence="1 5" id="KW-0677">Repeat</keyword>
<dbReference type="GO" id="GO:0006508">
    <property type="term" value="P:proteolysis"/>
    <property type="evidence" value="ECO:0007669"/>
    <property type="project" value="UniProtKB-KW"/>
</dbReference>
<dbReference type="Pfam" id="PF07724">
    <property type="entry name" value="AAA_2"/>
    <property type="match status" value="1"/>
</dbReference>
<feature type="chain" id="PRO_5004888166" evidence="7">
    <location>
        <begin position="28"/>
        <end position="1060"/>
    </location>
</feature>
<dbReference type="InterPro" id="IPR041546">
    <property type="entry name" value="ClpA/ClpB_AAA_lid"/>
</dbReference>
<dbReference type="GO" id="GO:0016887">
    <property type="term" value="F:ATP hydrolysis activity"/>
    <property type="evidence" value="ECO:0007669"/>
    <property type="project" value="InterPro"/>
</dbReference>
<keyword evidence="4" id="KW-0143">Chaperone</keyword>
<gene>
    <name evidence="9" type="ORF">C922_02570</name>
</gene>
<dbReference type="PROSITE" id="PS51903">
    <property type="entry name" value="CLP_R"/>
    <property type="match status" value="1"/>
</dbReference>
<evidence type="ECO:0000256" key="6">
    <source>
        <dbReference type="SAM" id="MobiDB-lite"/>
    </source>
</evidence>
<keyword evidence="7" id="KW-0732">Signal</keyword>
<dbReference type="Pfam" id="PF10431">
    <property type="entry name" value="ClpB_D2-small"/>
    <property type="match status" value="1"/>
</dbReference>
<dbReference type="InterPro" id="IPR004176">
    <property type="entry name" value="Clp_R_N"/>
</dbReference>
<dbReference type="CDD" id="cd00009">
    <property type="entry name" value="AAA"/>
    <property type="match status" value="1"/>
</dbReference>
<evidence type="ECO:0000256" key="4">
    <source>
        <dbReference type="ARBA" id="ARBA00023186"/>
    </source>
</evidence>
<dbReference type="CDD" id="cd19499">
    <property type="entry name" value="RecA-like_ClpB_Hsp104-like"/>
    <property type="match status" value="1"/>
</dbReference>
<dbReference type="Gene3D" id="3.40.50.300">
    <property type="entry name" value="P-loop containing nucleotide triphosphate hydrolases"/>
    <property type="match status" value="3"/>
</dbReference>
<dbReference type="SMART" id="SM01086">
    <property type="entry name" value="ClpB_D2-small"/>
    <property type="match status" value="1"/>
</dbReference>
<dbReference type="VEuPathDB" id="PlasmoDB:C922_02570"/>
<dbReference type="Gene3D" id="1.10.1780.10">
    <property type="entry name" value="Clp, N-terminal domain"/>
    <property type="match status" value="1"/>
</dbReference>
<feature type="compositionally biased region" description="Low complexity" evidence="6">
    <location>
        <begin position="593"/>
        <end position="603"/>
    </location>
</feature>
<dbReference type="SMART" id="SM00382">
    <property type="entry name" value="AAA"/>
    <property type="match status" value="2"/>
</dbReference>
<sequence>MCQVRKRHAFLLFFLISSLFIWEEQSGKRVNSFSGVSPLGGRRTFFIGGPLQREDLGRGSGAPRTRQTLDGAQKRHFQADGALGTRRGAHNGRLFYSVGSPSRERSLENGLADRRDGRVAGLSARPGVHSSARTPPLRMSDEEYTINSDDYTEKAWEAITTLNKIGEKYESAYVEAEMLLLALLKDGPEGLAQRILKESGIDTDLLVQEIDEYLKKQPKMPSGFGEQKILGRTLQAVLGTSKRLKKEFNDEYISIEHLLLGIIAEDSKFTRPWLMKYNVNYEKVKKATERVRGKKKVTSKTPEMTYQALEKYSRDLTALARAGKLDPVIGRDTEIRRAIQILSRRTKNNPILLGDPGVGKTAIVEGLAIKIVQGDVPDSLKGRKLVSLDLSSLIAGAKYRGDFEERLKAILKEVQDAEGQVVMFIDEIHTVVGAGAVAEGALDAGNILKPMLARGELRCIGATTVSEYRQFIEKDKALERRFQQILVEQPSVDEAISILRGLKERYEVHHGVRILDSALIQAAVLSDRYISYRFLPDKAIDLIDEAASNLKIQLSSKPIQLDNIEKQLVQLEMEKISILGDNPRGGGPHTVRSSAASSGSHSATQGGPTTQGEDPPVDYSQSPNFLKKKINEKEINRLKMIDHIMSQLRKEQKSILESWTSEKSYVDNIRAIKERIDVVKIEIEKAERYFDLNRAAELRFETLPDLEKQLKKAEDNYLNDIPERSRMLKDEVTSEDIMHIISLSTGIRLNKLQKSEKEKILNLENELHKQIIGQDDAVRIVSKAVQRSRVGMNDPKRPIASLMFLGPTGVGKTELSKVLADVLFDTPDAVIHFDMSEYMEKHSISKLIGAAPGYVGYEQGGLLTDAVRKKPYSIILFDEIEKAHPDVYNLLLRVIEEGKLTDTKGNLANFRNTIIIFTSNLGSQSILDLANDPNKKEKIKEQVMKSVRETFRPEFYNRIDDHVIFDSLSKKELKQIATIEIEKVANRLIDKNFKISIDDAVFSYIVDKAYDPAFGARPLKRVIQSEIETEIAVRILNETFVENDTIRVSLKDGTLHFAKG</sequence>
<accession>W7ANR3</accession>
<dbReference type="EMBL" id="KI965468">
    <property type="protein sequence ID" value="EUD66986.1"/>
    <property type="molecule type" value="Genomic_DNA"/>
</dbReference>
<dbReference type="InterPro" id="IPR036628">
    <property type="entry name" value="Clp_N_dom_sf"/>
</dbReference>
<dbReference type="PRINTS" id="PR00300">
    <property type="entry name" value="CLPPROTEASEA"/>
</dbReference>
<dbReference type="RefSeq" id="XP_008816391.1">
    <property type="nucleotide sequence ID" value="XM_008818169.1"/>
</dbReference>
<dbReference type="SUPFAM" id="SSF81923">
    <property type="entry name" value="Double Clp-N motif"/>
    <property type="match status" value="1"/>
</dbReference>
<keyword evidence="10" id="KW-1185">Reference proteome</keyword>
<dbReference type="FunFam" id="3.40.50.300:FF:000025">
    <property type="entry name" value="ATP-dependent Clp protease subunit"/>
    <property type="match status" value="1"/>
</dbReference>
<dbReference type="PANTHER" id="PTHR11638">
    <property type="entry name" value="ATP-DEPENDENT CLP PROTEASE"/>
    <property type="match status" value="1"/>
</dbReference>
<dbReference type="InterPro" id="IPR003593">
    <property type="entry name" value="AAA+_ATPase"/>
</dbReference>
<dbReference type="InterPro" id="IPR001270">
    <property type="entry name" value="ClpA/B"/>
</dbReference>
<keyword evidence="9" id="KW-0645">Protease</keyword>
<dbReference type="SUPFAM" id="SSF52540">
    <property type="entry name" value="P-loop containing nucleoside triphosphate hydrolases"/>
    <property type="match status" value="3"/>
</dbReference>
<dbReference type="InterPro" id="IPR050130">
    <property type="entry name" value="ClpA_ClpB"/>
</dbReference>
<dbReference type="GO" id="GO:0005524">
    <property type="term" value="F:ATP binding"/>
    <property type="evidence" value="ECO:0007669"/>
    <property type="project" value="UniProtKB-KW"/>
</dbReference>
<evidence type="ECO:0000256" key="3">
    <source>
        <dbReference type="ARBA" id="ARBA00022840"/>
    </source>
</evidence>
<dbReference type="GO" id="GO:0005737">
    <property type="term" value="C:cytoplasm"/>
    <property type="evidence" value="ECO:0007669"/>
    <property type="project" value="TreeGrafter"/>
</dbReference>
<dbReference type="InterPro" id="IPR003959">
    <property type="entry name" value="ATPase_AAA_core"/>
</dbReference>
<evidence type="ECO:0000313" key="9">
    <source>
        <dbReference type="EMBL" id="EUD66986.1"/>
    </source>
</evidence>
<name>W7ANR3_9APIC</name>
<dbReference type="FunFam" id="1.10.8.60:FF:000017">
    <property type="entry name" value="ATP-dependent chaperone ClpB"/>
    <property type="match status" value="1"/>
</dbReference>
<dbReference type="InterPro" id="IPR019489">
    <property type="entry name" value="Clp_ATPase_C"/>
</dbReference>
<dbReference type="PANTHER" id="PTHR11638:SF18">
    <property type="entry name" value="HEAT SHOCK PROTEIN 104"/>
    <property type="match status" value="1"/>
</dbReference>
<dbReference type="Gene3D" id="1.10.8.60">
    <property type="match status" value="1"/>
</dbReference>
<dbReference type="Pfam" id="PF00004">
    <property type="entry name" value="AAA"/>
    <property type="match status" value="1"/>
</dbReference>
<feature type="domain" description="Clp R" evidence="8">
    <location>
        <begin position="146"/>
        <end position="294"/>
    </location>
</feature>
<dbReference type="FunFam" id="3.40.50.300:FF:000010">
    <property type="entry name" value="Chaperone clpB 1, putative"/>
    <property type="match status" value="1"/>
</dbReference>
<organism evidence="9 10">
    <name type="scientific">Plasmodium inui San Antonio 1</name>
    <dbReference type="NCBI Taxonomy" id="1237626"/>
    <lineage>
        <taxon>Eukaryota</taxon>
        <taxon>Sar</taxon>
        <taxon>Alveolata</taxon>
        <taxon>Apicomplexa</taxon>
        <taxon>Aconoidasida</taxon>
        <taxon>Haemosporida</taxon>
        <taxon>Plasmodiidae</taxon>
        <taxon>Plasmodium</taxon>
        <taxon>Plasmodium (Plasmodium)</taxon>
    </lineage>
</organism>
<dbReference type="AlphaFoldDB" id="W7ANR3"/>
<evidence type="ECO:0000256" key="7">
    <source>
        <dbReference type="SAM" id="SignalP"/>
    </source>
</evidence>
<feature type="region of interest" description="Disordered" evidence="6">
    <location>
        <begin position="579"/>
        <end position="625"/>
    </location>
</feature>
<keyword evidence="9" id="KW-0378">Hydrolase</keyword>
<proteinExistence type="predicted"/>
<dbReference type="GeneID" id="20037844"/>
<evidence type="ECO:0000256" key="5">
    <source>
        <dbReference type="PROSITE-ProRule" id="PRU01251"/>
    </source>
</evidence>
<dbReference type="Pfam" id="PF02861">
    <property type="entry name" value="Clp_N"/>
    <property type="match status" value="1"/>
</dbReference>
<keyword evidence="2" id="KW-0547">Nucleotide-binding</keyword>
<evidence type="ECO:0000256" key="2">
    <source>
        <dbReference type="ARBA" id="ARBA00022741"/>
    </source>
</evidence>
<dbReference type="OrthoDB" id="47330at2759"/>
<dbReference type="Pfam" id="PF17871">
    <property type="entry name" value="AAA_lid_9"/>
    <property type="match status" value="1"/>
</dbReference>
<dbReference type="Proteomes" id="UP000030640">
    <property type="component" value="Unassembled WGS sequence"/>
</dbReference>
<reference evidence="9 10" key="1">
    <citation type="submission" date="2013-02" db="EMBL/GenBank/DDBJ databases">
        <title>The Genome Sequence of Plasmodium inui San Antonio 1.</title>
        <authorList>
            <consortium name="The Broad Institute Genome Sequencing Platform"/>
            <consortium name="The Broad Institute Genome Sequencing Center for Infectious Disease"/>
            <person name="Neafsey D."/>
            <person name="Cheeseman I."/>
            <person name="Volkman S."/>
            <person name="Adams J."/>
            <person name="Walker B."/>
            <person name="Young S.K."/>
            <person name="Zeng Q."/>
            <person name="Gargeya S."/>
            <person name="Fitzgerald M."/>
            <person name="Haas B."/>
            <person name="Abouelleil A."/>
            <person name="Alvarado L."/>
            <person name="Arachchi H.M."/>
            <person name="Berlin A.M."/>
            <person name="Chapman S.B."/>
            <person name="Dewar J."/>
            <person name="Goldberg J."/>
            <person name="Griggs A."/>
            <person name="Gujja S."/>
            <person name="Hansen M."/>
            <person name="Howarth C."/>
            <person name="Imamovic A."/>
            <person name="Larimer J."/>
            <person name="McCowan C."/>
            <person name="Murphy C."/>
            <person name="Neiman D."/>
            <person name="Pearson M."/>
            <person name="Priest M."/>
            <person name="Roberts A."/>
            <person name="Saif S."/>
            <person name="Shea T."/>
            <person name="Sisk P."/>
            <person name="Sykes S."/>
            <person name="Wortman J."/>
            <person name="Nusbaum C."/>
            <person name="Birren B."/>
        </authorList>
    </citation>
    <scope>NUCLEOTIDE SEQUENCE [LARGE SCALE GENOMIC DNA]</scope>
    <source>
        <strain evidence="9 10">San Antonio 1</strain>
    </source>
</reference>
<keyword evidence="3 9" id="KW-0067">ATP-binding</keyword>
<evidence type="ECO:0000259" key="8">
    <source>
        <dbReference type="PROSITE" id="PS51903"/>
    </source>
</evidence>